<sequence>MVIALLCWRIISDVNQQSPNGLRTSYRIVQVMEVWPFPKYRSVRSTNLFRVQFNM</sequence>
<dbReference type="Proteomes" id="UP000799437">
    <property type="component" value="Unassembled WGS sequence"/>
</dbReference>
<name>A0A6A6WGT6_9PEZI</name>
<dbReference type="AlphaFoldDB" id="A0A6A6WGT6"/>
<evidence type="ECO:0000313" key="1">
    <source>
        <dbReference type="EMBL" id="KAF2762072.1"/>
    </source>
</evidence>
<dbReference type="GeneID" id="54484354"/>
<organism evidence="1 2">
    <name type="scientific">Pseudovirgaria hyperparasitica</name>
    <dbReference type="NCBI Taxonomy" id="470096"/>
    <lineage>
        <taxon>Eukaryota</taxon>
        <taxon>Fungi</taxon>
        <taxon>Dikarya</taxon>
        <taxon>Ascomycota</taxon>
        <taxon>Pezizomycotina</taxon>
        <taxon>Dothideomycetes</taxon>
        <taxon>Dothideomycetes incertae sedis</taxon>
        <taxon>Acrospermales</taxon>
        <taxon>Acrospermaceae</taxon>
        <taxon>Pseudovirgaria</taxon>
    </lineage>
</organism>
<dbReference type="RefSeq" id="XP_033604523.1">
    <property type="nucleotide sequence ID" value="XM_033743300.1"/>
</dbReference>
<dbReference type="EMBL" id="ML996566">
    <property type="protein sequence ID" value="KAF2762072.1"/>
    <property type="molecule type" value="Genomic_DNA"/>
</dbReference>
<proteinExistence type="predicted"/>
<feature type="non-terminal residue" evidence="1">
    <location>
        <position position="55"/>
    </location>
</feature>
<accession>A0A6A6WGT6</accession>
<protein>
    <submittedName>
        <fullName evidence="1">Uncharacterized protein</fullName>
    </submittedName>
</protein>
<keyword evidence="2" id="KW-1185">Reference proteome</keyword>
<gene>
    <name evidence="1" type="ORF">EJ05DRAFT_473005</name>
</gene>
<evidence type="ECO:0000313" key="2">
    <source>
        <dbReference type="Proteomes" id="UP000799437"/>
    </source>
</evidence>
<reference evidence="1" key="1">
    <citation type="journal article" date="2020" name="Stud. Mycol.">
        <title>101 Dothideomycetes genomes: a test case for predicting lifestyles and emergence of pathogens.</title>
        <authorList>
            <person name="Haridas S."/>
            <person name="Albert R."/>
            <person name="Binder M."/>
            <person name="Bloem J."/>
            <person name="Labutti K."/>
            <person name="Salamov A."/>
            <person name="Andreopoulos B."/>
            <person name="Baker S."/>
            <person name="Barry K."/>
            <person name="Bills G."/>
            <person name="Bluhm B."/>
            <person name="Cannon C."/>
            <person name="Castanera R."/>
            <person name="Culley D."/>
            <person name="Daum C."/>
            <person name="Ezra D."/>
            <person name="Gonzalez J."/>
            <person name="Henrissat B."/>
            <person name="Kuo A."/>
            <person name="Liang C."/>
            <person name="Lipzen A."/>
            <person name="Lutzoni F."/>
            <person name="Magnuson J."/>
            <person name="Mondo S."/>
            <person name="Nolan M."/>
            <person name="Ohm R."/>
            <person name="Pangilinan J."/>
            <person name="Park H.-J."/>
            <person name="Ramirez L."/>
            <person name="Alfaro M."/>
            <person name="Sun H."/>
            <person name="Tritt A."/>
            <person name="Yoshinaga Y."/>
            <person name="Zwiers L.-H."/>
            <person name="Turgeon B."/>
            <person name="Goodwin S."/>
            <person name="Spatafora J."/>
            <person name="Crous P."/>
            <person name="Grigoriev I."/>
        </authorList>
    </citation>
    <scope>NUCLEOTIDE SEQUENCE</scope>
    <source>
        <strain evidence="1">CBS 121739</strain>
    </source>
</reference>